<dbReference type="Proteomes" id="UP000252519">
    <property type="component" value="Unassembled WGS sequence"/>
</dbReference>
<keyword evidence="5" id="KW-1185">Reference proteome</keyword>
<evidence type="ECO:0000256" key="1">
    <source>
        <dbReference type="ARBA" id="ARBA00022837"/>
    </source>
</evidence>
<accession>A0A368H1F4</accession>
<dbReference type="InterPro" id="IPR011992">
    <property type="entry name" value="EF-hand-dom_pair"/>
</dbReference>
<comment type="caution">
    <text evidence="4">The sequence shown here is derived from an EMBL/GenBank/DDBJ whole genome shotgun (WGS) entry which is preliminary data.</text>
</comment>
<dbReference type="EMBL" id="JOJR01000038">
    <property type="protein sequence ID" value="RCN49105.1"/>
    <property type="molecule type" value="Genomic_DNA"/>
</dbReference>
<proteinExistence type="predicted"/>
<feature type="compositionally biased region" description="Low complexity" evidence="2">
    <location>
        <begin position="190"/>
        <end position="199"/>
    </location>
</feature>
<dbReference type="OrthoDB" id="17687at2759"/>
<evidence type="ECO:0000256" key="2">
    <source>
        <dbReference type="SAM" id="MobiDB-lite"/>
    </source>
</evidence>
<dbReference type="InterPro" id="IPR018247">
    <property type="entry name" value="EF_Hand_1_Ca_BS"/>
</dbReference>
<evidence type="ECO:0000313" key="4">
    <source>
        <dbReference type="EMBL" id="RCN49105.1"/>
    </source>
</evidence>
<gene>
    <name evidence="4" type="ORF">ANCCAN_04850</name>
</gene>
<sequence>MKLGEGVESVAYVEDAAPFGRGGEQICGSLVGFAASDSSMEEHLLSWRLRIGVTARCQAASLTERPKPDPCAQSQYRLDYDLFYEVMRRLLPWPVTTNFVVRLFRLLDVSDSGLLTFRDLALTLSLLLLGDATEKLAVIYKCHIPPAFNMADLDEIASMEDVRDGWLVVEGETPEVAVDAMDMLDPPPSASTSADSSPSKCGDSSEMSTVTSAVVVDKPKSSASSLIDLIAARSCGSDPSDSSQDHIQIADEASEGAIVVDKPKSSASSLIDLIAARSCGSDPSDSSQDHIQIADEASEESVSLIEDSINKLRNLRATLLSPGAANTRLEIKTLPPMTQVQFIQLWKTLYDMLNANDMDQQLFHSLAVVGTLLFQLGETHRELRAKLEAEIADAIKEDSDSSPEAPTLSESKPDDSELPEPEDLSTAQRRRIAATKTGVDENEWHINFEQILASLLSEVPLANYFERKYPLQGLVRRYVMRVHLSMLFLWMLVKLLSLVQHKKQSDRKFFTWVMNGYTCLHMRSY</sequence>
<evidence type="ECO:0000313" key="5">
    <source>
        <dbReference type="Proteomes" id="UP000252519"/>
    </source>
</evidence>
<dbReference type="Gene3D" id="1.10.238.10">
    <property type="entry name" value="EF-hand"/>
    <property type="match status" value="1"/>
</dbReference>
<keyword evidence="3" id="KW-1133">Transmembrane helix</keyword>
<feature type="region of interest" description="Disordered" evidence="2">
    <location>
        <begin position="184"/>
        <end position="206"/>
    </location>
</feature>
<dbReference type="AlphaFoldDB" id="A0A368H1F4"/>
<organism evidence="4 5">
    <name type="scientific">Ancylostoma caninum</name>
    <name type="common">Dog hookworm</name>
    <dbReference type="NCBI Taxonomy" id="29170"/>
    <lineage>
        <taxon>Eukaryota</taxon>
        <taxon>Metazoa</taxon>
        <taxon>Ecdysozoa</taxon>
        <taxon>Nematoda</taxon>
        <taxon>Chromadorea</taxon>
        <taxon>Rhabditida</taxon>
        <taxon>Rhabditina</taxon>
        <taxon>Rhabditomorpha</taxon>
        <taxon>Strongyloidea</taxon>
        <taxon>Ancylostomatidae</taxon>
        <taxon>Ancylostomatinae</taxon>
        <taxon>Ancylostoma</taxon>
    </lineage>
</organism>
<feature type="transmembrane region" description="Helical" evidence="3">
    <location>
        <begin position="478"/>
        <end position="499"/>
    </location>
</feature>
<evidence type="ECO:0008006" key="6">
    <source>
        <dbReference type="Google" id="ProtNLM"/>
    </source>
</evidence>
<protein>
    <recommendedName>
        <fullName evidence="6">EF-hand domain-containing protein</fullName>
    </recommendedName>
</protein>
<keyword evidence="3" id="KW-0812">Transmembrane</keyword>
<dbReference type="STRING" id="29170.A0A368H1F4"/>
<evidence type="ECO:0000256" key="3">
    <source>
        <dbReference type="SAM" id="Phobius"/>
    </source>
</evidence>
<reference evidence="4 5" key="1">
    <citation type="submission" date="2014-10" db="EMBL/GenBank/DDBJ databases">
        <title>Draft genome of the hookworm Ancylostoma caninum.</title>
        <authorList>
            <person name="Mitreva M."/>
        </authorList>
    </citation>
    <scope>NUCLEOTIDE SEQUENCE [LARGE SCALE GENOMIC DNA]</scope>
    <source>
        <strain evidence="4 5">Baltimore</strain>
    </source>
</reference>
<dbReference type="SUPFAM" id="SSF47473">
    <property type="entry name" value="EF-hand"/>
    <property type="match status" value="1"/>
</dbReference>
<keyword evidence="1" id="KW-0106">Calcium</keyword>
<keyword evidence="3" id="KW-0472">Membrane</keyword>
<name>A0A368H1F4_ANCCA</name>
<dbReference type="PROSITE" id="PS00018">
    <property type="entry name" value="EF_HAND_1"/>
    <property type="match status" value="1"/>
</dbReference>
<feature type="region of interest" description="Disordered" evidence="2">
    <location>
        <begin position="394"/>
        <end position="427"/>
    </location>
</feature>